<accession>A0A8S3SXP1</accession>
<proteinExistence type="predicted"/>
<dbReference type="Gene3D" id="1.10.533.10">
    <property type="entry name" value="Death Domain, Fas"/>
    <property type="match status" value="2"/>
</dbReference>
<reference evidence="1" key="1">
    <citation type="submission" date="2021-03" db="EMBL/GenBank/DDBJ databases">
        <authorList>
            <person name="Bekaert M."/>
        </authorList>
    </citation>
    <scope>NUCLEOTIDE SEQUENCE</scope>
</reference>
<organism evidence="1 2">
    <name type="scientific">Mytilus edulis</name>
    <name type="common">Blue mussel</name>
    <dbReference type="NCBI Taxonomy" id="6550"/>
    <lineage>
        <taxon>Eukaryota</taxon>
        <taxon>Metazoa</taxon>
        <taxon>Spiralia</taxon>
        <taxon>Lophotrochozoa</taxon>
        <taxon>Mollusca</taxon>
        <taxon>Bivalvia</taxon>
        <taxon>Autobranchia</taxon>
        <taxon>Pteriomorphia</taxon>
        <taxon>Mytilida</taxon>
        <taxon>Mytiloidea</taxon>
        <taxon>Mytilidae</taxon>
        <taxon>Mytilinae</taxon>
        <taxon>Mytilus</taxon>
    </lineage>
</organism>
<sequence>MQDDSIKEFVIQLLVHLDILIVPKALTISSTCVYLVPCMIKTPRPDFNNLQHHVERTICLEYALAQNSIPSALAYKVIGAAIINWPLKEENGKPCLYHKAAVMNVSEDDELSIWLEDNRVMVSLTNQKSLLSISPDVAASIQECLTKNIESSLLFYFNSFGKKIKPTKVSELYTLVLGVPCGTGVCFKSVEEVNEADYWTCDKEKKHETKYLLYWIFDKSQKTCAFECKGLSYSELRTEPSDKHLVRLGGQIGIKSFQELYLQLGMTTRQWENTLDMYGRHSREGIMVMALVKWKDSKLSDLEDPSLKDLANALEKVNLDNHVICQVFREETKLLDIADFALQQTPSDGVLKELSYKVGNCALQLGIELGVSFDEIENSLFKFPKDLPGLIEDVLMKWKATSKIKTFHSLMLALKRVHGRGVNYLQKMSK</sequence>
<dbReference type="InterPro" id="IPR011029">
    <property type="entry name" value="DEATH-like_dom_sf"/>
</dbReference>
<gene>
    <name evidence="1" type="ORF">MEDL_36395</name>
</gene>
<dbReference type="OrthoDB" id="6078784at2759"/>
<evidence type="ECO:0008006" key="3">
    <source>
        <dbReference type="Google" id="ProtNLM"/>
    </source>
</evidence>
<dbReference type="EMBL" id="CAJPWZ010001775">
    <property type="protein sequence ID" value="CAG2223127.1"/>
    <property type="molecule type" value="Genomic_DNA"/>
</dbReference>
<name>A0A8S3SXP1_MYTED</name>
<evidence type="ECO:0000313" key="2">
    <source>
        <dbReference type="Proteomes" id="UP000683360"/>
    </source>
</evidence>
<dbReference type="AlphaFoldDB" id="A0A8S3SXP1"/>
<protein>
    <recommendedName>
        <fullName evidence="3">Death domain-containing protein</fullName>
    </recommendedName>
</protein>
<keyword evidence="2" id="KW-1185">Reference proteome</keyword>
<evidence type="ECO:0000313" key="1">
    <source>
        <dbReference type="EMBL" id="CAG2223127.1"/>
    </source>
</evidence>
<dbReference type="Proteomes" id="UP000683360">
    <property type="component" value="Unassembled WGS sequence"/>
</dbReference>
<comment type="caution">
    <text evidence="1">The sequence shown here is derived from an EMBL/GenBank/DDBJ whole genome shotgun (WGS) entry which is preliminary data.</text>
</comment>